<sequence>MRKCPQPITKIMCTTERTLLDGFWSVKTKLGNKLYTNGCYRSDQYSDKMSRITVCSQPGQRLASRFVLRDVMVRGPARLSYNF</sequence>
<reference evidence="2" key="2">
    <citation type="submission" date="2015-01" db="EMBL/GenBank/DDBJ databases">
        <title>Evolutionary Origins and Diversification of the Mycorrhizal Mutualists.</title>
        <authorList>
            <consortium name="DOE Joint Genome Institute"/>
            <consortium name="Mycorrhizal Genomics Consortium"/>
            <person name="Kohler A."/>
            <person name="Kuo A."/>
            <person name="Nagy L.G."/>
            <person name="Floudas D."/>
            <person name="Copeland A."/>
            <person name="Barry K.W."/>
            <person name="Cichocki N."/>
            <person name="Veneault-Fourrey C."/>
            <person name="LaButti K."/>
            <person name="Lindquist E.A."/>
            <person name="Lipzen A."/>
            <person name="Lundell T."/>
            <person name="Morin E."/>
            <person name="Murat C."/>
            <person name="Riley R."/>
            <person name="Ohm R."/>
            <person name="Sun H."/>
            <person name="Tunlid A."/>
            <person name="Henrissat B."/>
            <person name="Grigoriev I.V."/>
            <person name="Hibbett D.S."/>
            <person name="Martin F."/>
        </authorList>
    </citation>
    <scope>NUCLEOTIDE SEQUENCE [LARGE SCALE GENOMIC DNA]</scope>
    <source>
        <strain evidence="2">MAFF 305830</strain>
    </source>
</reference>
<gene>
    <name evidence="1" type="ORF">M408DRAFT_157480</name>
</gene>
<dbReference type="HOGENOM" id="CLU_2544026_0_0_1"/>
<dbReference type="EMBL" id="KN824278">
    <property type="protein sequence ID" value="KIM33594.1"/>
    <property type="molecule type" value="Genomic_DNA"/>
</dbReference>
<accession>A0A0C3BNF3</accession>
<reference evidence="1 2" key="1">
    <citation type="submission" date="2014-04" db="EMBL/GenBank/DDBJ databases">
        <authorList>
            <consortium name="DOE Joint Genome Institute"/>
            <person name="Kuo A."/>
            <person name="Zuccaro A."/>
            <person name="Kohler A."/>
            <person name="Nagy L.G."/>
            <person name="Floudas D."/>
            <person name="Copeland A."/>
            <person name="Barry K.W."/>
            <person name="Cichocki N."/>
            <person name="Veneault-Fourrey C."/>
            <person name="LaButti K."/>
            <person name="Lindquist E.A."/>
            <person name="Lipzen A."/>
            <person name="Lundell T."/>
            <person name="Morin E."/>
            <person name="Murat C."/>
            <person name="Sun H."/>
            <person name="Tunlid A."/>
            <person name="Henrissat B."/>
            <person name="Grigoriev I.V."/>
            <person name="Hibbett D.S."/>
            <person name="Martin F."/>
            <person name="Nordberg H.P."/>
            <person name="Cantor M.N."/>
            <person name="Hua S.X."/>
        </authorList>
    </citation>
    <scope>NUCLEOTIDE SEQUENCE [LARGE SCALE GENOMIC DNA]</scope>
    <source>
        <strain evidence="1 2">MAFF 305830</strain>
    </source>
</reference>
<dbReference type="Proteomes" id="UP000054097">
    <property type="component" value="Unassembled WGS sequence"/>
</dbReference>
<protein>
    <submittedName>
        <fullName evidence="1">Uncharacterized protein</fullName>
    </submittedName>
</protein>
<evidence type="ECO:0000313" key="2">
    <source>
        <dbReference type="Proteomes" id="UP000054097"/>
    </source>
</evidence>
<evidence type="ECO:0000313" key="1">
    <source>
        <dbReference type="EMBL" id="KIM33594.1"/>
    </source>
</evidence>
<name>A0A0C3BNF3_SERVB</name>
<proteinExistence type="predicted"/>
<organism evidence="1 2">
    <name type="scientific">Serendipita vermifera MAFF 305830</name>
    <dbReference type="NCBI Taxonomy" id="933852"/>
    <lineage>
        <taxon>Eukaryota</taxon>
        <taxon>Fungi</taxon>
        <taxon>Dikarya</taxon>
        <taxon>Basidiomycota</taxon>
        <taxon>Agaricomycotina</taxon>
        <taxon>Agaricomycetes</taxon>
        <taxon>Sebacinales</taxon>
        <taxon>Serendipitaceae</taxon>
        <taxon>Serendipita</taxon>
    </lineage>
</organism>
<keyword evidence="2" id="KW-1185">Reference proteome</keyword>
<dbReference type="AlphaFoldDB" id="A0A0C3BNF3"/>